<evidence type="ECO:0000256" key="1">
    <source>
        <dbReference type="ARBA" id="ARBA00004651"/>
    </source>
</evidence>
<sequence>MKENNNSTCLGSIKSILDKNIMVISSIFFSGAFIAGKFSIMEFPVFSLTFFRFLIASVILFLIMHFRGENLKISKSEIPHVIVLSLLGMVGYHLFFFTALKYTSSVNTSLIAASNPIMTTVLASIFLKERVSLKAAFGIVISFIGVAVIVTNGSYEVLKNMNFNIGDLYMLIAVLSFSCYFILLKNVLSRIPPMKLTAYVFLFCVLILLPAVIIENPASYMGSVTIKGWGSLLYMATFASVIAYMLQQVSVKRIGPSKTSLYINLIPLFSMVMAYFILGEKITIQKILAAAMIISGVIITLKSKNISK</sequence>
<feature type="transmembrane region" description="Helical" evidence="6">
    <location>
        <begin position="46"/>
        <end position="66"/>
    </location>
</feature>
<keyword evidence="3 6" id="KW-0812">Transmembrane</keyword>
<evidence type="ECO:0000256" key="4">
    <source>
        <dbReference type="ARBA" id="ARBA00022989"/>
    </source>
</evidence>
<feature type="domain" description="EamA" evidence="7">
    <location>
        <begin position="165"/>
        <end position="301"/>
    </location>
</feature>
<feature type="domain" description="EamA" evidence="7">
    <location>
        <begin position="22"/>
        <end position="151"/>
    </location>
</feature>
<protein>
    <recommendedName>
        <fullName evidence="7">EamA domain-containing protein</fullName>
    </recommendedName>
</protein>
<dbReference type="Pfam" id="PF00892">
    <property type="entry name" value="EamA"/>
    <property type="match status" value="2"/>
</dbReference>
<dbReference type="OrthoDB" id="9799821at2"/>
<dbReference type="PANTHER" id="PTHR32322:SF18">
    <property type="entry name" value="S-ADENOSYLMETHIONINE_S-ADENOSYLHOMOCYSTEINE TRANSPORTER"/>
    <property type="match status" value="1"/>
</dbReference>
<feature type="transmembrane region" description="Helical" evidence="6">
    <location>
        <begin position="78"/>
        <end position="100"/>
    </location>
</feature>
<proteinExistence type="predicted"/>
<name>E3HAZ0_ILYPC</name>
<feature type="transmembrane region" description="Helical" evidence="6">
    <location>
        <begin position="284"/>
        <end position="301"/>
    </location>
</feature>
<feature type="transmembrane region" description="Helical" evidence="6">
    <location>
        <begin position="196"/>
        <end position="214"/>
    </location>
</feature>
<dbReference type="GO" id="GO:0005886">
    <property type="term" value="C:plasma membrane"/>
    <property type="evidence" value="ECO:0007669"/>
    <property type="project" value="UniProtKB-SubCell"/>
</dbReference>
<evidence type="ECO:0000256" key="5">
    <source>
        <dbReference type="ARBA" id="ARBA00023136"/>
    </source>
</evidence>
<dbReference type="SUPFAM" id="SSF103481">
    <property type="entry name" value="Multidrug resistance efflux transporter EmrE"/>
    <property type="match status" value="2"/>
</dbReference>
<keyword evidence="5 6" id="KW-0472">Membrane</keyword>
<comment type="subcellular location">
    <subcellularLocation>
        <location evidence="1">Cell membrane</location>
        <topology evidence="1">Multi-pass membrane protein</topology>
    </subcellularLocation>
</comment>
<organism evidence="8 9">
    <name type="scientific">Ilyobacter polytropus (strain ATCC 51220 / DSM 2926 / LMG 16218 / CuHBu1)</name>
    <dbReference type="NCBI Taxonomy" id="572544"/>
    <lineage>
        <taxon>Bacteria</taxon>
        <taxon>Fusobacteriati</taxon>
        <taxon>Fusobacteriota</taxon>
        <taxon>Fusobacteriia</taxon>
        <taxon>Fusobacteriales</taxon>
        <taxon>Fusobacteriaceae</taxon>
        <taxon>Ilyobacter</taxon>
    </lineage>
</organism>
<dbReference type="PANTHER" id="PTHR32322">
    <property type="entry name" value="INNER MEMBRANE TRANSPORTER"/>
    <property type="match status" value="1"/>
</dbReference>
<dbReference type="Proteomes" id="UP000006875">
    <property type="component" value="Chromosome"/>
</dbReference>
<evidence type="ECO:0000313" key="8">
    <source>
        <dbReference type="EMBL" id="ADO82139.1"/>
    </source>
</evidence>
<dbReference type="InterPro" id="IPR050638">
    <property type="entry name" value="AA-Vitamin_Transporters"/>
</dbReference>
<gene>
    <name evidence="8" type="ordered locus">Ilyop_0350</name>
</gene>
<evidence type="ECO:0000256" key="6">
    <source>
        <dbReference type="SAM" id="Phobius"/>
    </source>
</evidence>
<dbReference type="HOGENOM" id="CLU_033863_4_4_0"/>
<dbReference type="InterPro" id="IPR037185">
    <property type="entry name" value="EmrE-like"/>
</dbReference>
<dbReference type="AlphaFoldDB" id="E3HAZ0"/>
<dbReference type="InterPro" id="IPR000620">
    <property type="entry name" value="EamA_dom"/>
</dbReference>
<evidence type="ECO:0000256" key="3">
    <source>
        <dbReference type="ARBA" id="ARBA00022692"/>
    </source>
</evidence>
<accession>E3HAZ0</accession>
<dbReference type="KEGG" id="ipo:Ilyop_0350"/>
<feature type="transmembrane region" description="Helical" evidence="6">
    <location>
        <begin position="167"/>
        <end position="184"/>
    </location>
</feature>
<feature type="transmembrane region" description="Helical" evidence="6">
    <location>
        <begin position="136"/>
        <end position="155"/>
    </location>
</feature>
<evidence type="ECO:0000256" key="2">
    <source>
        <dbReference type="ARBA" id="ARBA00022475"/>
    </source>
</evidence>
<evidence type="ECO:0000259" key="7">
    <source>
        <dbReference type="Pfam" id="PF00892"/>
    </source>
</evidence>
<feature type="transmembrane region" description="Helical" evidence="6">
    <location>
        <begin position="226"/>
        <end position="247"/>
    </location>
</feature>
<dbReference type="STRING" id="572544.Ilyop_0350"/>
<keyword evidence="4 6" id="KW-1133">Transmembrane helix</keyword>
<dbReference type="eggNOG" id="COG0697">
    <property type="taxonomic scope" value="Bacteria"/>
</dbReference>
<keyword evidence="9" id="KW-1185">Reference proteome</keyword>
<dbReference type="RefSeq" id="WP_013386809.1">
    <property type="nucleotide sequence ID" value="NC_014632.1"/>
</dbReference>
<reference evidence="8 9" key="1">
    <citation type="journal article" date="2010" name="Stand. Genomic Sci.">
        <title>Complete genome sequence of Ilyobacter polytropus type strain (CuHbu1).</title>
        <authorList>
            <person name="Sikorski J."/>
            <person name="Chertkov O."/>
            <person name="Lapidus A."/>
            <person name="Nolan M."/>
            <person name="Lucas S."/>
            <person name="Del Rio T.G."/>
            <person name="Tice H."/>
            <person name="Cheng J.F."/>
            <person name="Tapia R."/>
            <person name="Han C."/>
            <person name="Goodwin L."/>
            <person name="Pitluck S."/>
            <person name="Liolios K."/>
            <person name="Ivanova N."/>
            <person name="Mavromatis K."/>
            <person name="Mikhailova N."/>
            <person name="Pati A."/>
            <person name="Chen A."/>
            <person name="Palaniappan K."/>
            <person name="Land M."/>
            <person name="Hauser L."/>
            <person name="Chang Y.J."/>
            <person name="Jeffries C.D."/>
            <person name="Brambilla E."/>
            <person name="Yasawong M."/>
            <person name="Rohde M."/>
            <person name="Pukall R."/>
            <person name="Spring S."/>
            <person name="Goker M."/>
            <person name="Woyke T."/>
            <person name="Bristow J."/>
            <person name="Eisen J.A."/>
            <person name="Markowitz V."/>
            <person name="Hugenholtz P."/>
            <person name="Kyrpides N.C."/>
            <person name="Klenk H.P."/>
        </authorList>
    </citation>
    <scope>NUCLEOTIDE SEQUENCE [LARGE SCALE GENOMIC DNA]</scope>
    <source>
        <strain evidence="9">ATCC 51220 / DSM 2926 / LMG 16218 / CuHBu1</strain>
    </source>
</reference>
<feature type="transmembrane region" description="Helical" evidence="6">
    <location>
        <begin position="106"/>
        <end position="127"/>
    </location>
</feature>
<feature type="transmembrane region" description="Helical" evidence="6">
    <location>
        <begin position="259"/>
        <end position="278"/>
    </location>
</feature>
<keyword evidence="2" id="KW-1003">Cell membrane</keyword>
<evidence type="ECO:0000313" key="9">
    <source>
        <dbReference type="Proteomes" id="UP000006875"/>
    </source>
</evidence>
<dbReference type="EMBL" id="CP002281">
    <property type="protein sequence ID" value="ADO82139.1"/>
    <property type="molecule type" value="Genomic_DNA"/>
</dbReference>
<feature type="transmembrane region" description="Helical" evidence="6">
    <location>
        <begin position="21"/>
        <end position="40"/>
    </location>
</feature>